<feature type="compositionally biased region" description="Low complexity" evidence="1">
    <location>
        <begin position="107"/>
        <end position="119"/>
    </location>
</feature>
<dbReference type="Proteomes" id="UP001168990">
    <property type="component" value="Unassembled WGS sequence"/>
</dbReference>
<feature type="region of interest" description="Disordered" evidence="1">
    <location>
        <begin position="106"/>
        <end position="151"/>
    </location>
</feature>
<feature type="compositionally biased region" description="Polar residues" evidence="1">
    <location>
        <begin position="120"/>
        <end position="139"/>
    </location>
</feature>
<keyword evidence="3" id="KW-1185">Reference proteome</keyword>
<feature type="compositionally biased region" description="Acidic residues" evidence="1">
    <location>
        <begin position="140"/>
        <end position="149"/>
    </location>
</feature>
<organism evidence="2 3">
    <name type="scientific">Microctonus aethiopoides</name>
    <dbReference type="NCBI Taxonomy" id="144406"/>
    <lineage>
        <taxon>Eukaryota</taxon>
        <taxon>Metazoa</taxon>
        <taxon>Ecdysozoa</taxon>
        <taxon>Arthropoda</taxon>
        <taxon>Hexapoda</taxon>
        <taxon>Insecta</taxon>
        <taxon>Pterygota</taxon>
        <taxon>Neoptera</taxon>
        <taxon>Endopterygota</taxon>
        <taxon>Hymenoptera</taxon>
        <taxon>Apocrita</taxon>
        <taxon>Ichneumonoidea</taxon>
        <taxon>Braconidae</taxon>
        <taxon>Euphorinae</taxon>
        <taxon>Microctonus</taxon>
    </lineage>
</organism>
<evidence type="ECO:0000256" key="1">
    <source>
        <dbReference type="SAM" id="MobiDB-lite"/>
    </source>
</evidence>
<protein>
    <submittedName>
        <fullName evidence="2">Uncharacterized protein</fullName>
    </submittedName>
</protein>
<evidence type="ECO:0000313" key="3">
    <source>
        <dbReference type="Proteomes" id="UP001168990"/>
    </source>
</evidence>
<reference evidence="2" key="2">
    <citation type="submission" date="2023-03" db="EMBL/GenBank/DDBJ databases">
        <authorList>
            <person name="Inwood S.N."/>
            <person name="Skelly J.G."/>
            <person name="Guhlin J."/>
            <person name="Harrop T.W.R."/>
            <person name="Goldson S.G."/>
            <person name="Dearden P.K."/>
        </authorList>
    </citation>
    <scope>NUCLEOTIDE SEQUENCE</scope>
    <source>
        <strain evidence="2">Irish</strain>
        <tissue evidence="2">Whole body</tissue>
    </source>
</reference>
<comment type="caution">
    <text evidence="2">The sequence shown here is derived from an EMBL/GenBank/DDBJ whole genome shotgun (WGS) entry which is preliminary data.</text>
</comment>
<accession>A0AA39C9G4</accession>
<gene>
    <name evidence="2" type="ORF">PV328_007691</name>
</gene>
<name>A0AA39C9G4_9HYME</name>
<dbReference type="AlphaFoldDB" id="A0AA39C9G4"/>
<proteinExistence type="predicted"/>
<reference evidence="2" key="1">
    <citation type="journal article" date="2023" name="bioRxiv">
        <title>Scaffold-level genome assemblies of two parasitoid biocontrol wasps reveal the parthenogenesis mechanism and an associated novel virus.</title>
        <authorList>
            <person name="Inwood S."/>
            <person name="Skelly J."/>
            <person name="Guhlin J."/>
            <person name="Harrop T."/>
            <person name="Goldson S."/>
            <person name="Dearden P."/>
        </authorList>
    </citation>
    <scope>NUCLEOTIDE SEQUENCE</scope>
    <source>
        <strain evidence="2">Irish</strain>
        <tissue evidence="2">Whole body</tissue>
    </source>
</reference>
<dbReference type="EMBL" id="JAQQBS010001423">
    <property type="protein sequence ID" value="KAK0160263.1"/>
    <property type="molecule type" value="Genomic_DNA"/>
</dbReference>
<sequence length="227" mass="25932">MRDHALIRWISSGLTDVIPINSIKPKDREEKKKVSLLYHDKVKNTKTYHAAEIIEISNKSEVENMIIDENGDIVDASKKAFSSNVLAKRGERGVLASEQLRTKKNVSSLSGESSLSAASKQQMHQFDSSNIQSSKMNENGSDEDDEEDEPQHCQIDEYSTTITNKLHYSQPHTFVIPDVTLEQLQFQKRLLASMEYSYNLKIVSQLPQQLEKIHRDLFTPKNEKLNK</sequence>
<evidence type="ECO:0000313" key="2">
    <source>
        <dbReference type="EMBL" id="KAK0160263.1"/>
    </source>
</evidence>